<protein>
    <submittedName>
        <fullName evidence="2">Uncharacterized protein</fullName>
    </submittedName>
</protein>
<organism evidence="2 3">
    <name type="scientific">Suillus discolor</name>
    <dbReference type="NCBI Taxonomy" id="1912936"/>
    <lineage>
        <taxon>Eukaryota</taxon>
        <taxon>Fungi</taxon>
        <taxon>Dikarya</taxon>
        <taxon>Basidiomycota</taxon>
        <taxon>Agaricomycotina</taxon>
        <taxon>Agaricomycetes</taxon>
        <taxon>Agaricomycetidae</taxon>
        <taxon>Boletales</taxon>
        <taxon>Suillineae</taxon>
        <taxon>Suillaceae</taxon>
        <taxon>Suillus</taxon>
    </lineage>
</organism>
<gene>
    <name evidence="2" type="ORF">F5147DRAFT_76766</name>
</gene>
<name>A0A9P7ESW7_9AGAM</name>
<sequence>MILSVLTLEREIELIWVSGRVPYQGERQQITMNSRQRQRWSLMTVLYMVIRYIGLPYTVISVLPYMPMVSLTDAVSDITKYAISGTNVVVPVMLGVIIIARLYSMYQGSRAMLIFLVIVFLTVTITCGVNVAIMLKDTAAEELILSGTHMCAFEYDRDAQLLYSIVWMLYTAWEGLALCLSIWTVVKHFHYLRRLGTSTGSTVGDCFRVLIQSHVLYFVSFTCVSCLQLLSFPEPVPMGVPTPRSVSQIFFHVQMFVLGPRLILSVRQYHAELVANFDDEISMNSIILQERVHIQTSSTM</sequence>
<dbReference type="OrthoDB" id="3349377at2759"/>
<keyword evidence="1" id="KW-1133">Transmembrane helix</keyword>
<feature type="transmembrane region" description="Helical" evidence="1">
    <location>
        <begin position="45"/>
        <end position="66"/>
    </location>
</feature>
<reference evidence="2" key="1">
    <citation type="journal article" date="2020" name="New Phytol.">
        <title>Comparative genomics reveals dynamic genome evolution in host specialist ectomycorrhizal fungi.</title>
        <authorList>
            <person name="Lofgren L.A."/>
            <person name="Nguyen N.H."/>
            <person name="Vilgalys R."/>
            <person name="Ruytinx J."/>
            <person name="Liao H.L."/>
            <person name="Branco S."/>
            <person name="Kuo A."/>
            <person name="LaButti K."/>
            <person name="Lipzen A."/>
            <person name="Andreopoulos W."/>
            <person name="Pangilinan J."/>
            <person name="Riley R."/>
            <person name="Hundley H."/>
            <person name="Na H."/>
            <person name="Barry K."/>
            <person name="Grigoriev I.V."/>
            <person name="Stajich J.E."/>
            <person name="Kennedy P.G."/>
        </authorList>
    </citation>
    <scope>NUCLEOTIDE SEQUENCE</scope>
    <source>
        <strain evidence="2">FC423</strain>
    </source>
</reference>
<dbReference type="Proteomes" id="UP000823399">
    <property type="component" value="Unassembled WGS sequence"/>
</dbReference>
<dbReference type="EMBL" id="JABBWM010000143">
    <property type="protein sequence ID" value="KAG2086605.1"/>
    <property type="molecule type" value="Genomic_DNA"/>
</dbReference>
<proteinExistence type="predicted"/>
<comment type="caution">
    <text evidence="2">The sequence shown here is derived from an EMBL/GenBank/DDBJ whole genome shotgun (WGS) entry which is preliminary data.</text>
</comment>
<feature type="transmembrane region" description="Helical" evidence="1">
    <location>
        <begin position="78"/>
        <end position="100"/>
    </location>
</feature>
<feature type="transmembrane region" description="Helical" evidence="1">
    <location>
        <begin position="112"/>
        <end position="135"/>
    </location>
</feature>
<evidence type="ECO:0000313" key="3">
    <source>
        <dbReference type="Proteomes" id="UP000823399"/>
    </source>
</evidence>
<dbReference type="RefSeq" id="XP_041284964.1">
    <property type="nucleotide sequence ID" value="XM_041440901.1"/>
</dbReference>
<keyword evidence="1" id="KW-0812">Transmembrane</keyword>
<accession>A0A9P7ESW7</accession>
<dbReference type="GeneID" id="64703160"/>
<keyword evidence="3" id="KW-1185">Reference proteome</keyword>
<keyword evidence="1" id="KW-0472">Membrane</keyword>
<evidence type="ECO:0000256" key="1">
    <source>
        <dbReference type="SAM" id="Phobius"/>
    </source>
</evidence>
<feature type="transmembrane region" description="Helical" evidence="1">
    <location>
        <begin position="165"/>
        <end position="186"/>
    </location>
</feature>
<evidence type="ECO:0000313" key="2">
    <source>
        <dbReference type="EMBL" id="KAG2086605.1"/>
    </source>
</evidence>
<dbReference type="AlphaFoldDB" id="A0A9P7ESW7"/>